<feature type="compositionally biased region" description="Basic and acidic residues" evidence="1">
    <location>
        <begin position="17"/>
        <end position="44"/>
    </location>
</feature>
<dbReference type="Proteomes" id="UP000663873">
    <property type="component" value="Unassembled WGS sequence"/>
</dbReference>
<feature type="region of interest" description="Disordered" evidence="1">
    <location>
        <begin position="1"/>
        <end position="82"/>
    </location>
</feature>
<feature type="compositionally biased region" description="Polar residues" evidence="1">
    <location>
        <begin position="65"/>
        <end position="81"/>
    </location>
</feature>
<comment type="caution">
    <text evidence="2">The sequence shown here is derived from an EMBL/GenBank/DDBJ whole genome shotgun (WGS) entry which is preliminary data.</text>
</comment>
<keyword evidence="3" id="KW-1185">Reference proteome</keyword>
<evidence type="ECO:0000256" key="1">
    <source>
        <dbReference type="SAM" id="MobiDB-lite"/>
    </source>
</evidence>
<feature type="compositionally biased region" description="Polar residues" evidence="1">
    <location>
        <begin position="156"/>
        <end position="177"/>
    </location>
</feature>
<feature type="compositionally biased region" description="Basic residues" evidence="1">
    <location>
        <begin position="1"/>
        <end position="12"/>
    </location>
</feature>
<proteinExistence type="predicted"/>
<organism evidence="2 3">
    <name type="scientific">Rotaria socialis</name>
    <dbReference type="NCBI Taxonomy" id="392032"/>
    <lineage>
        <taxon>Eukaryota</taxon>
        <taxon>Metazoa</taxon>
        <taxon>Spiralia</taxon>
        <taxon>Gnathifera</taxon>
        <taxon>Rotifera</taxon>
        <taxon>Eurotatoria</taxon>
        <taxon>Bdelloidea</taxon>
        <taxon>Philodinida</taxon>
        <taxon>Philodinidae</taxon>
        <taxon>Rotaria</taxon>
    </lineage>
</organism>
<accession>A0A820SJA2</accession>
<sequence length="315" mass="36569">MSGEKKRHRWRRSPILIEEKTKIDSKSVKTKTTTEEEKHTENTVRKWYNNNNNGDDDDDDDDDASNQSENQPTQQLPNATIANKIERVLRKINAWTNESVSASTNNSDNNIQRETLQDTAFNETNLSAYDNIHHKQENKSRSKKATSHKSLDSVRQRCSSTHAEPNMIKNQQISNDRPYSMTFANEPLSSMKINDNINYTCGGFNRKKKTPDSKVQFSSFRQKQSFGKHPVLINLLDNNKTQRQSLYSQHTNLAPLSSMYGSDFFYPPTTTTEEIEQQQQQHQHDYDNLTFPQNSSHRYYDPFPILVDCQHCNRT</sequence>
<feature type="region of interest" description="Disordered" evidence="1">
    <location>
        <begin position="132"/>
        <end position="178"/>
    </location>
</feature>
<reference evidence="2" key="1">
    <citation type="submission" date="2021-02" db="EMBL/GenBank/DDBJ databases">
        <authorList>
            <person name="Nowell W R."/>
        </authorList>
    </citation>
    <scope>NUCLEOTIDE SEQUENCE</scope>
</reference>
<evidence type="ECO:0000313" key="3">
    <source>
        <dbReference type="Proteomes" id="UP000663873"/>
    </source>
</evidence>
<feature type="non-terminal residue" evidence="2">
    <location>
        <position position="1"/>
    </location>
</feature>
<gene>
    <name evidence="2" type="ORF">UJA718_LOCUS22973</name>
</gene>
<dbReference type="EMBL" id="CAJOBP010004877">
    <property type="protein sequence ID" value="CAF4453762.1"/>
    <property type="molecule type" value="Genomic_DNA"/>
</dbReference>
<name>A0A820SJA2_9BILA</name>
<evidence type="ECO:0000313" key="2">
    <source>
        <dbReference type="EMBL" id="CAF4453762.1"/>
    </source>
</evidence>
<dbReference type="AlphaFoldDB" id="A0A820SJA2"/>
<protein>
    <submittedName>
        <fullName evidence="2">Uncharacterized protein</fullName>
    </submittedName>
</protein>
<feature type="compositionally biased region" description="Acidic residues" evidence="1">
    <location>
        <begin position="54"/>
        <end position="64"/>
    </location>
</feature>